<dbReference type="OrthoDB" id="6766511at2759"/>
<evidence type="ECO:0000313" key="2">
    <source>
        <dbReference type="Proteomes" id="UP001153709"/>
    </source>
</evidence>
<protein>
    <submittedName>
        <fullName evidence="1">Uncharacterized protein</fullName>
    </submittedName>
</protein>
<gene>
    <name evidence="1" type="ORF">DIABBA_LOCUS9007</name>
</gene>
<proteinExistence type="predicted"/>
<accession>A0A9N9T0D4</accession>
<keyword evidence="2" id="KW-1185">Reference proteome</keyword>
<reference evidence="1" key="1">
    <citation type="submission" date="2022-01" db="EMBL/GenBank/DDBJ databases">
        <authorList>
            <person name="King R."/>
        </authorList>
    </citation>
    <scope>NUCLEOTIDE SEQUENCE</scope>
</reference>
<sequence>MNVKKTKFMRISKNVEKVDKYAYLGTIINSTNDYNQKIKIRIEKARANFNKMTRVLCTRDLKLELRVRFAR</sequence>
<dbReference type="Proteomes" id="UP001153709">
    <property type="component" value="Chromosome 6"/>
</dbReference>
<dbReference type="EMBL" id="OU898281">
    <property type="protein sequence ID" value="CAG9835846.1"/>
    <property type="molecule type" value="Genomic_DNA"/>
</dbReference>
<name>A0A9N9T0D4_DIABA</name>
<evidence type="ECO:0000313" key="1">
    <source>
        <dbReference type="EMBL" id="CAG9835846.1"/>
    </source>
</evidence>
<organism evidence="1 2">
    <name type="scientific">Diabrotica balteata</name>
    <name type="common">Banded cucumber beetle</name>
    <dbReference type="NCBI Taxonomy" id="107213"/>
    <lineage>
        <taxon>Eukaryota</taxon>
        <taxon>Metazoa</taxon>
        <taxon>Ecdysozoa</taxon>
        <taxon>Arthropoda</taxon>
        <taxon>Hexapoda</taxon>
        <taxon>Insecta</taxon>
        <taxon>Pterygota</taxon>
        <taxon>Neoptera</taxon>
        <taxon>Endopterygota</taxon>
        <taxon>Coleoptera</taxon>
        <taxon>Polyphaga</taxon>
        <taxon>Cucujiformia</taxon>
        <taxon>Chrysomeloidea</taxon>
        <taxon>Chrysomelidae</taxon>
        <taxon>Galerucinae</taxon>
        <taxon>Diabroticina</taxon>
        <taxon>Diabroticites</taxon>
        <taxon>Diabrotica</taxon>
    </lineage>
</organism>
<dbReference type="AlphaFoldDB" id="A0A9N9T0D4"/>